<feature type="region of interest" description="Disordered" evidence="4">
    <location>
        <begin position="346"/>
        <end position="370"/>
    </location>
</feature>
<feature type="compositionally biased region" description="Polar residues" evidence="4">
    <location>
        <begin position="346"/>
        <end position="356"/>
    </location>
</feature>
<evidence type="ECO:0000256" key="1">
    <source>
        <dbReference type="ARBA" id="ARBA00022468"/>
    </source>
</evidence>
<dbReference type="OrthoDB" id="2153750at2759"/>
<dbReference type="GO" id="GO:0031267">
    <property type="term" value="F:small GTPase binding"/>
    <property type="evidence" value="ECO:0007669"/>
    <property type="project" value="TreeGrafter"/>
</dbReference>
<dbReference type="GO" id="GO:0005634">
    <property type="term" value="C:nucleus"/>
    <property type="evidence" value="ECO:0007669"/>
    <property type="project" value="TreeGrafter"/>
</dbReference>
<sequence>MAESPLQSETVAFLITRHLNAQDLFSLCTVLRVLRPLVAAAARVAQLSMAQRESAEQQPATRRRQQQHRPVWRSLRITSSDVFEAVLREAVHELLVLEARAGFDALLELVGPVSVAEFGPRVSWRTRVSVTIDGDSLASPQSVDGIARVWTPRTPNLRELTLCDALLGDANCAIILDILFDTASTPRTSVAPPQLPQPSNHQQQTSNVYCPQCNAPIPSFSNINYRPQRNQYQQFQPAQRPPLQQQQQLYKQHPQIQYQTYFQNQTSQLRPAPQLQYLNQHRPEQPNQAYSQQQSFQNAPIYTYRGNGNVRNNQQSNQHTNQRCRICNFTLPPTRHNPRPIYFQHQSESASLPQSRPESRPPSAEILNNSSDSASSLSCLIQQSSLSSLIDSNVSVSHRRPKWHFLETLILNENLLSDSTLQLIASNVIPICHALSVLELKGNQFTIAGKILLWIGVVVCLKHLILSWSGIQSLASHLPATNIKHLNLSSANMTDATLLPLSQSLSLTSLQTLLLMDNKLTHIGMQSFSRALRETPRLKHLDLSANQGIADLGTQCIVSALIGGSRLETLCLERCNIGYKAVSPLSKILVRSSIRVLKVSENPRIGPPGLTLLGHALAGSPVEEFYAASVTGKDMGCKAIVEGLLRNSRLKVLDLRDNQITNDGAVALASVLGIAKLERLILDENAIMDRGVETLANCIAGSMIVELGLEGNKVEELGENALKKAYAQVKKSRYIKIKY</sequence>
<dbReference type="GO" id="GO:0005096">
    <property type="term" value="F:GTPase activator activity"/>
    <property type="evidence" value="ECO:0007669"/>
    <property type="project" value="UniProtKB-KW"/>
</dbReference>
<dbReference type="EMBL" id="MCGO01000026">
    <property type="protein sequence ID" value="ORY43066.1"/>
    <property type="molecule type" value="Genomic_DNA"/>
</dbReference>
<dbReference type="SMART" id="SM00368">
    <property type="entry name" value="LRR_RI"/>
    <property type="match status" value="6"/>
</dbReference>
<dbReference type="STRING" id="329046.A0A1Y2C7Z3"/>
<dbReference type="PANTHER" id="PTHR24113">
    <property type="entry name" value="RAN GTPASE-ACTIVATING PROTEIN 1"/>
    <property type="match status" value="1"/>
</dbReference>
<evidence type="ECO:0000256" key="4">
    <source>
        <dbReference type="SAM" id="MobiDB-lite"/>
    </source>
</evidence>
<dbReference type="InterPro" id="IPR001611">
    <property type="entry name" value="Leu-rich_rpt"/>
</dbReference>
<dbReference type="Pfam" id="PF13516">
    <property type="entry name" value="LRR_6"/>
    <property type="match status" value="1"/>
</dbReference>
<dbReference type="GO" id="GO:0006913">
    <property type="term" value="P:nucleocytoplasmic transport"/>
    <property type="evidence" value="ECO:0007669"/>
    <property type="project" value="TreeGrafter"/>
</dbReference>
<evidence type="ECO:0000313" key="5">
    <source>
        <dbReference type="EMBL" id="ORY43066.1"/>
    </source>
</evidence>
<proteinExistence type="predicted"/>
<dbReference type="InterPro" id="IPR027038">
    <property type="entry name" value="RanGap"/>
</dbReference>
<dbReference type="Proteomes" id="UP000193642">
    <property type="component" value="Unassembled WGS sequence"/>
</dbReference>
<dbReference type="Gene3D" id="3.80.10.10">
    <property type="entry name" value="Ribonuclease Inhibitor"/>
    <property type="match status" value="2"/>
</dbReference>
<name>A0A1Y2C7Z3_9FUNG</name>
<dbReference type="PANTHER" id="PTHR24113:SF12">
    <property type="entry name" value="RAN GTPASE-ACTIVATING PROTEIN 1"/>
    <property type="match status" value="1"/>
</dbReference>
<gene>
    <name evidence="5" type="ORF">BCR33DRAFT_738821</name>
</gene>
<dbReference type="GO" id="GO:0005829">
    <property type="term" value="C:cytosol"/>
    <property type="evidence" value="ECO:0007669"/>
    <property type="project" value="TreeGrafter"/>
</dbReference>
<keyword evidence="6" id="KW-1185">Reference proteome</keyword>
<dbReference type="SUPFAM" id="SSF52047">
    <property type="entry name" value="RNI-like"/>
    <property type="match status" value="1"/>
</dbReference>
<evidence type="ECO:0000313" key="6">
    <source>
        <dbReference type="Proteomes" id="UP000193642"/>
    </source>
</evidence>
<dbReference type="GO" id="GO:0048471">
    <property type="term" value="C:perinuclear region of cytoplasm"/>
    <property type="evidence" value="ECO:0007669"/>
    <property type="project" value="TreeGrafter"/>
</dbReference>
<accession>A0A1Y2C7Z3</accession>
<dbReference type="InterPro" id="IPR032675">
    <property type="entry name" value="LRR_dom_sf"/>
</dbReference>
<evidence type="ECO:0000256" key="3">
    <source>
        <dbReference type="ARBA" id="ARBA00022737"/>
    </source>
</evidence>
<dbReference type="AlphaFoldDB" id="A0A1Y2C7Z3"/>
<keyword evidence="2" id="KW-0433">Leucine-rich repeat</keyword>
<keyword evidence="3" id="KW-0677">Repeat</keyword>
<reference evidence="5 6" key="1">
    <citation type="submission" date="2016-07" db="EMBL/GenBank/DDBJ databases">
        <title>Pervasive Adenine N6-methylation of Active Genes in Fungi.</title>
        <authorList>
            <consortium name="DOE Joint Genome Institute"/>
            <person name="Mondo S.J."/>
            <person name="Dannebaum R.O."/>
            <person name="Kuo R.C."/>
            <person name="Labutti K."/>
            <person name="Haridas S."/>
            <person name="Kuo A."/>
            <person name="Salamov A."/>
            <person name="Ahrendt S.R."/>
            <person name="Lipzen A."/>
            <person name="Sullivan W."/>
            <person name="Andreopoulos W.B."/>
            <person name="Clum A."/>
            <person name="Lindquist E."/>
            <person name="Daum C."/>
            <person name="Ramamoorthy G.K."/>
            <person name="Gryganskyi A."/>
            <person name="Culley D."/>
            <person name="Magnuson J.K."/>
            <person name="James T.Y."/>
            <person name="O'Malley M.A."/>
            <person name="Stajich J.E."/>
            <person name="Spatafora J.W."/>
            <person name="Visel A."/>
            <person name="Grigoriev I.V."/>
        </authorList>
    </citation>
    <scope>NUCLEOTIDE SEQUENCE [LARGE SCALE GENOMIC DNA]</scope>
    <source>
        <strain evidence="5 6">JEL800</strain>
    </source>
</reference>
<organism evidence="5 6">
    <name type="scientific">Rhizoclosmatium globosum</name>
    <dbReference type="NCBI Taxonomy" id="329046"/>
    <lineage>
        <taxon>Eukaryota</taxon>
        <taxon>Fungi</taxon>
        <taxon>Fungi incertae sedis</taxon>
        <taxon>Chytridiomycota</taxon>
        <taxon>Chytridiomycota incertae sedis</taxon>
        <taxon>Chytridiomycetes</taxon>
        <taxon>Chytridiales</taxon>
        <taxon>Chytriomycetaceae</taxon>
        <taxon>Rhizoclosmatium</taxon>
    </lineage>
</organism>
<keyword evidence="1" id="KW-0343">GTPase activation</keyword>
<comment type="caution">
    <text evidence="5">The sequence shown here is derived from an EMBL/GenBank/DDBJ whole genome shotgun (WGS) entry which is preliminary data.</text>
</comment>
<protein>
    <submittedName>
        <fullName evidence="5">RNI-like protein</fullName>
    </submittedName>
</protein>
<evidence type="ECO:0000256" key="2">
    <source>
        <dbReference type="ARBA" id="ARBA00022614"/>
    </source>
</evidence>